<keyword evidence="2" id="KW-1185">Reference proteome</keyword>
<evidence type="ECO:0000313" key="2">
    <source>
        <dbReference type="Proteomes" id="UP000596827"/>
    </source>
</evidence>
<accession>A0A923S542</accession>
<evidence type="ECO:0000313" key="1">
    <source>
        <dbReference type="EMBL" id="MBC5767558.1"/>
    </source>
</evidence>
<protein>
    <submittedName>
        <fullName evidence="1">Uncharacterized protein</fullName>
    </submittedName>
</protein>
<dbReference type="Proteomes" id="UP000596827">
    <property type="component" value="Unassembled WGS sequence"/>
</dbReference>
<proteinExistence type="predicted"/>
<name>A0A923S542_9BURK</name>
<reference evidence="1" key="1">
    <citation type="submission" date="2020-08" db="EMBL/GenBank/DDBJ databases">
        <title>Ramlibacter sp. GTP1 16S ribosomal RNA gene genome sequencing and assembly.</title>
        <authorList>
            <person name="Kang M."/>
        </authorList>
    </citation>
    <scope>NUCLEOTIDE SEQUENCE</scope>
    <source>
        <strain evidence="1">GTP1</strain>
    </source>
</reference>
<gene>
    <name evidence="1" type="ORF">H8R02_24045</name>
</gene>
<dbReference type="RefSeq" id="WP_187084044.1">
    <property type="nucleotide sequence ID" value="NZ_JACORU010000011.1"/>
</dbReference>
<dbReference type="EMBL" id="JACORU010000011">
    <property type="protein sequence ID" value="MBC5767558.1"/>
    <property type="molecule type" value="Genomic_DNA"/>
</dbReference>
<sequence length="294" mass="32354">MSKRAEAEQWLRSIVRQHIGANIRRFTWATWLAEVRHNALGGVTYLLPCEGKVVDANDSFTLVKTGANSFCLVLSELLSQPVAIGDKVSLKFYKLRRFDGTAADGSEDPSTDGVRTISLTGAETLFPVKWEDRYLGINEKYAAAYRTIQNRYLRDLIVQCEKMRVDGGLRRVVNILTDANPADLDFIDPPDAESGSTPPGIQLRVTTGKFAGTVEIYYDVADDYYGLKLLPAGGDAQPVVLTDICFDELGEVLLDTIDDRSWAKVDVTVLKAASKRAKTTRSVVLSATEVPDAS</sequence>
<organism evidence="1 2">
    <name type="scientific">Ramlibacter albus</name>
    <dbReference type="NCBI Taxonomy" id="2079448"/>
    <lineage>
        <taxon>Bacteria</taxon>
        <taxon>Pseudomonadati</taxon>
        <taxon>Pseudomonadota</taxon>
        <taxon>Betaproteobacteria</taxon>
        <taxon>Burkholderiales</taxon>
        <taxon>Comamonadaceae</taxon>
        <taxon>Ramlibacter</taxon>
    </lineage>
</organism>
<comment type="caution">
    <text evidence="1">The sequence shown here is derived from an EMBL/GenBank/DDBJ whole genome shotgun (WGS) entry which is preliminary data.</text>
</comment>
<dbReference type="AlphaFoldDB" id="A0A923S542"/>